<dbReference type="SMART" id="SM00393">
    <property type="entry name" value="R3H"/>
    <property type="match status" value="1"/>
</dbReference>
<dbReference type="PROSITE" id="PS51061">
    <property type="entry name" value="R3H"/>
    <property type="match status" value="1"/>
</dbReference>
<feature type="domain" description="R3H" evidence="2">
    <location>
        <begin position="94"/>
        <end position="160"/>
    </location>
</feature>
<dbReference type="Proteomes" id="UP000034181">
    <property type="component" value="Unassembled WGS sequence"/>
</dbReference>
<sequence length="160" mass="17861">MAKTTSLKKEIQVLAVKMFELMGVDASVDISMTKDGTEGENVYQVNVEAEKEKGLLIGAHGSTLSAIQSFLSLAIRQRQGDWVRVVVNIGDWKQKQEEQLTLLANQAAQRALQTGQPQRLYNLDPSQRRIIHTMLSENQDVETQSQGEGSERYMVISPKS</sequence>
<evidence type="ECO:0000313" key="3">
    <source>
        <dbReference type="EMBL" id="KKQ74939.1"/>
    </source>
</evidence>
<gene>
    <name evidence="3" type="ORF">US96_C0021G0006</name>
</gene>
<proteinExistence type="predicted"/>
<reference evidence="3 4" key="1">
    <citation type="journal article" date="2015" name="Nature">
        <title>rRNA introns, odd ribosomes, and small enigmatic genomes across a large radiation of phyla.</title>
        <authorList>
            <person name="Brown C.T."/>
            <person name="Hug L.A."/>
            <person name="Thomas B.C."/>
            <person name="Sharon I."/>
            <person name="Castelle C.J."/>
            <person name="Singh A."/>
            <person name="Wilkins M.J."/>
            <person name="Williams K.H."/>
            <person name="Banfield J.F."/>
        </authorList>
    </citation>
    <scope>NUCLEOTIDE SEQUENCE [LARGE SCALE GENOMIC DNA]</scope>
</reference>
<dbReference type="EMBL" id="LBUZ01000021">
    <property type="protein sequence ID" value="KKQ74939.1"/>
    <property type="molecule type" value="Genomic_DNA"/>
</dbReference>
<dbReference type="SUPFAM" id="SSF82708">
    <property type="entry name" value="R3H domain"/>
    <property type="match status" value="1"/>
</dbReference>
<protein>
    <submittedName>
        <fullName evidence="3">Single-stranded nucleic acid binding R3H domain protein</fullName>
    </submittedName>
</protein>
<dbReference type="Pfam" id="PF13083">
    <property type="entry name" value="KH_KhpA-B"/>
    <property type="match status" value="1"/>
</dbReference>
<evidence type="ECO:0000313" key="4">
    <source>
        <dbReference type="Proteomes" id="UP000034181"/>
    </source>
</evidence>
<dbReference type="InterPro" id="IPR039247">
    <property type="entry name" value="KhpB"/>
</dbReference>
<dbReference type="Gene3D" id="3.30.300.20">
    <property type="match status" value="1"/>
</dbReference>
<comment type="caution">
    <text evidence="3">The sequence shown here is derived from an EMBL/GenBank/DDBJ whole genome shotgun (WGS) entry which is preliminary data.</text>
</comment>
<feature type="compositionally biased region" description="Polar residues" evidence="1">
    <location>
        <begin position="139"/>
        <end position="148"/>
    </location>
</feature>
<dbReference type="CDD" id="cd02644">
    <property type="entry name" value="R3H_jag"/>
    <property type="match status" value="1"/>
</dbReference>
<evidence type="ECO:0000259" key="2">
    <source>
        <dbReference type="PROSITE" id="PS51061"/>
    </source>
</evidence>
<dbReference type="PANTHER" id="PTHR35800">
    <property type="entry name" value="PROTEIN JAG"/>
    <property type="match status" value="1"/>
</dbReference>
<dbReference type="InterPro" id="IPR034079">
    <property type="entry name" value="R3H_KhpB"/>
</dbReference>
<dbReference type="CDD" id="cd02414">
    <property type="entry name" value="KH-II_Jag"/>
    <property type="match status" value="1"/>
</dbReference>
<dbReference type="AlphaFoldDB" id="A0A0G0MML1"/>
<evidence type="ECO:0000256" key="1">
    <source>
        <dbReference type="SAM" id="MobiDB-lite"/>
    </source>
</evidence>
<dbReference type="Gene3D" id="3.30.1370.50">
    <property type="entry name" value="R3H-like domain"/>
    <property type="match status" value="1"/>
</dbReference>
<feature type="region of interest" description="Disordered" evidence="1">
    <location>
        <begin position="139"/>
        <end position="160"/>
    </location>
</feature>
<dbReference type="PANTHER" id="PTHR35800:SF1">
    <property type="entry name" value="RNA-BINDING PROTEIN KHPB"/>
    <property type="match status" value="1"/>
</dbReference>
<accession>A0A0G0MML1</accession>
<name>A0A0G0MML1_9BACT</name>
<dbReference type="InterPro" id="IPR038008">
    <property type="entry name" value="Jag_KH"/>
</dbReference>
<organism evidence="3 4">
    <name type="scientific">Candidatus Woesebacteria bacterium GW2011_GWB1_38_5b</name>
    <dbReference type="NCBI Taxonomy" id="1618569"/>
    <lineage>
        <taxon>Bacteria</taxon>
        <taxon>Candidatus Woeseibacteriota</taxon>
    </lineage>
</organism>
<dbReference type="InterPro" id="IPR001374">
    <property type="entry name" value="R3H_dom"/>
</dbReference>
<dbReference type="GO" id="GO:0003723">
    <property type="term" value="F:RNA binding"/>
    <property type="evidence" value="ECO:0007669"/>
    <property type="project" value="InterPro"/>
</dbReference>
<dbReference type="InterPro" id="IPR015946">
    <property type="entry name" value="KH_dom-like_a/b"/>
</dbReference>
<dbReference type="InterPro" id="IPR036867">
    <property type="entry name" value="R3H_dom_sf"/>
</dbReference>
<dbReference type="Pfam" id="PF01424">
    <property type="entry name" value="R3H"/>
    <property type="match status" value="1"/>
</dbReference>